<comment type="catalytic activity">
    <reaction evidence="9">
        <text>ATP + H2O = ADP + phosphate + H(+)</text>
        <dbReference type="Rhea" id="RHEA:13065"/>
        <dbReference type="ChEBI" id="CHEBI:15377"/>
        <dbReference type="ChEBI" id="CHEBI:15378"/>
        <dbReference type="ChEBI" id="CHEBI:30616"/>
        <dbReference type="ChEBI" id="CHEBI:43474"/>
        <dbReference type="ChEBI" id="CHEBI:456216"/>
    </reaction>
</comment>
<accession>A0A314XSA2</accession>
<keyword evidence="4 9" id="KW-0347">Helicase</keyword>
<evidence type="ECO:0000256" key="2">
    <source>
        <dbReference type="ARBA" id="ARBA00005446"/>
    </source>
</evidence>
<evidence type="ECO:0000256" key="1">
    <source>
        <dbReference type="ARBA" id="ARBA00004123"/>
    </source>
</evidence>
<dbReference type="SUPFAM" id="SSF52540">
    <property type="entry name" value="P-loop containing nucleoside triphosphate hydrolases"/>
    <property type="match status" value="1"/>
</dbReference>
<keyword evidence="5" id="KW-0238">DNA-binding</keyword>
<dbReference type="GO" id="GO:0043138">
    <property type="term" value="F:3'-5' DNA helicase activity"/>
    <property type="evidence" value="ECO:0007669"/>
    <property type="project" value="UniProtKB-EC"/>
</dbReference>
<comment type="subcellular location">
    <subcellularLocation>
        <location evidence="1 9">Nucleus</location>
    </subcellularLocation>
</comment>
<keyword evidence="13" id="KW-1185">Reference proteome</keyword>
<evidence type="ECO:0000313" key="12">
    <source>
        <dbReference type="EMBL" id="PQP94550.1"/>
    </source>
</evidence>
<evidence type="ECO:0000256" key="4">
    <source>
        <dbReference type="ARBA" id="ARBA00022806"/>
    </source>
</evidence>
<comment type="caution">
    <text evidence="12">The sequence shown here is derived from an EMBL/GenBank/DDBJ whole genome shotgun (WGS) entry which is preliminary data.</text>
</comment>
<reference evidence="12 13" key="1">
    <citation type="submission" date="2018-02" db="EMBL/GenBank/DDBJ databases">
        <title>Draft genome of wild Prunus yedoensis var. nudiflora.</title>
        <authorList>
            <person name="Baek S."/>
            <person name="Kim J.-H."/>
            <person name="Choi K."/>
            <person name="Kim G.-B."/>
            <person name="Cho A."/>
            <person name="Jang H."/>
            <person name="Shin C.-H."/>
            <person name="Yu H.-J."/>
            <person name="Mun J.-H."/>
        </authorList>
    </citation>
    <scope>NUCLEOTIDE SEQUENCE [LARGE SCALE GENOMIC DNA]</scope>
    <source>
        <strain evidence="13">cv. Jeju island</strain>
        <tissue evidence="12">Leaf</tissue>
    </source>
</reference>
<dbReference type="GO" id="GO:0005694">
    <property type="term" value="C:chromosome"/>
    <property type="evidence" value="ECO:0007669"/>
    <property type="project" value="TreeGrafter"/>
</dbReference>
<organism evidence="12 13">
    <name type="scientific">Prunus yedoensis var. nudiflora</name>
    <dbReference type="NCBI Taxonomy" id="2094558"/>
    <lineage>
        <taxon>Eukaryota</taxon>
        <taxon>Viridiplantae</taxon>
        <taxon>Streptophyta</taxon>
        <taxon>Embryophyta</taxon>
        <taxon>Tracheophyta</taxon>
        <taxon>Spermatophyta</taxon>
        <taxon>Magnoliopsida</taxon>
        <taxon>eudicotyledons</taxon>
        <taxon>Gunneridae</taxon>
        <taxon>Pentapetalae</taxon>
        <taxon>rosids</taxon>
        <taxon>fabids</taxon>
        <taxon>Rosales</taxon>
        <taxon>Rosaceae</taxon>
        <taxon>Amygdaloideae</taxon>
        <taxon>Amygdaleae</taxon>
        <taxon>Prunus</taxon>
    </lineage>
</organism>
<dbReference type="InterPro" id="IPR004589">
    <property type="entry name" value="DNA_helicase_ATP-dep_RecQ"/>
</dbReference>
<dbReference type="Gene3D" id="3.40.50.300">
    <property type="entry name" value="P-loop containing nucleotide triphosphate hydrolases"/>
    <property type="match status" value="3"/>
</dbReference>
<dbReference type="GO" id="GO:0000724">
    <property type="term" value="P:double-strand break repair via homologous recombination"/>
    <property type="evidence" value="ECO:0007669"/>
    <property type="project" value="TreeGrafter"/>
</dbReference>
<dbReference type="PROSITE" id="PS51194">
    <property type="entry name" value="HELICASE_CTER"/>
    <property type="match status" value="1"/>
</dbReference>
<dbReference type="InterPro" id="IPR001650">
    <property type="entry name" value="Helicase_C-like"/>
</dbReference>
<keyword evidence="6" id="KW-0413">Isomerase</keyword>
<gene>
    <name evidence="12" type="ORF">Pyn_36031</name>
</gene>
<dbReference type="FunFam" id="3.40.50.300:FF:001421">
    <property type="entry name" value="ATP-dependent DNA helicase"/>
    <property type="match status" value="1"/>
</dbReference>
<evidence type="ECO:0000256" key="6">
    <source>
        <dbReference type="ARBA" id="ARBA00023235"/>
    </source>
</evidence>
<dbReference type="SMART" id="SM00490">
    <property type="entry name" value="HELICc"/>
    <property type="match status" value="1"/>
</dbReference>
<keyword evidence="9" id="KW-0547">Nucleotide-binding</keyword>
<feature type="compositionally biased region" description="Polar residues" evidence="10">
    <location>
        <begin position="169"/>
        <end position="182"/>
    </location>
</feature>
<dbReference type="GO" id="GO:0009378">
    <property type="term" value="F:four-way junction helicase activity"/>
    <property type="evidence" value="ECO:0007669"/>
    <property type="project" value="TreeGrafter"/>
</dbReference>
<evidence type="ECO:0000256" key="8">
    <source>
        <dbReference type="ARBA" id="ARBA00034617"/>
    </source>
</evidence>
<dbReference type="CDD" id="cd18794">
    <property type="entry name" value="SF2_C_RecQ"/>
    <property type="match status" value="1"/>
</dbReference>
<dbReference type="Proteomes" id="UP000250321">
    <property type="component" value="Unassembled WGS sequence"/>
</dbReference>
<comment type="catalytic activity">
    <reaction evidence="8 9">
        <text>Couples ATP hydrolysis with the unwinding of duplex DNA by translocating in the 3'-5' direction.</text>
        <dbReference type="EC" id="5.6.2.4"/>
    </reaction>
</comment>
<protein>
    <recommendedName>
        <fullName evidence="9">ATP-dependent DNA helicase</fullName>
        <ecNumber evidence="9">5.6.2.4</ecNumber>
    </recommendedName>
</protein>
<dbReference type="OrthoDB" id="10261556at2759"/>
<dbReference type="Pfam" id="PF00271">
    <property type="entry name" value="Helicase_C"/>
    <property type="match status" value="1"/>
</dbReference>
<dbReference type="PANTHER" id="PTHR13710:SF153">
    <property type="entry name" value="RECQ-LIKE DNA HELICASE BLM"/>
    <property type="match status" value="1"/>
</dbReference>
<keyword evidence="7 9" id="KW-0539">Nucleus</keyword>
<evidence type="ECO:0000313" key="13">
    <source>
        <dbReference type="Proteomes" id="UP000250321"/>
    </source>
</evidence>
<dbReference type="EC" id="5.6.2.4" evidence="9"/>
<dbReference type="InterPro" id="IPR027417">
    <property type="entry name" value="P-loop_NTPase"/>
</dbReference>
<dbReference type="AlphaFoldDB" id="A0A314XSA2"/>
<evidence type="ECO:0000256" key="9">
    <source>
        <dbReference type="RuleBase" id="RU364117"/>
    </source>
</evidence>
<dbReference type="GO" id="GO:0016887">
    <property type="term" value="F:ATP hydrolysis activity"/>
    <property type="evidence" value="ECO:0007669"/>
    <property type="project" value="RHEA"/>
</dbReference>
<proteinExistence type="inferred from homology"/>
<dbReference type="EMBL" id="PJQY01002339">
    <property type="protein sequence ID" value="PQP94550.1"/>
    <property type="molecule type" value="Genomic_DNA"/>
</dbReference>
<evidence type="ECO:0000256" key="7">
    <source>
        <dbReference type="ARBA" id="ARBA00023242"/>
    </source>
</evidence>
<dbReference type="GO" id="GO:0003677">
    <property type="term" value="F:DNA binding"/>
    <property type="evidence" value="ECO:0007669"/>
    <property type="project" value="UniProtKB-KW"/>
</dbReference>
<name>A0A314XSA2_PRUYE</name>
<dbReference type="GO" id="GO:0005524">
    <property type="term" value="F:ATP binding"/>
    <property type="evidence" value="ECO:0007669"/>
    <property type="project" value="UniProtKB-KW"/>
</dbReference>
<evidence type="ECO:0000259" key="11">
    <source>
        <dbReference type="PROSITE" id="PS51194"/>
    </source>
</evidence>
<keyword evidence="3 9" id="KW-0378">Hydrolase</keyword>
<feature type="region of interest" description="Disordered" evidence="10">
    <location>
        <begin position="127"/>
        <end position="182"/>
    </location>
</feature>
<dbReference type="GO" id="GO:0005634">
    <property type="term" value="C:nucleus"/>
    <property type="evidence" value="ECO:0007669"/>
    <property type="project" value="UniProtKB-SubCell"/>
</dbReference>
<dbReference type="GO" id="GO:0005737">
    <property type="term" value="C:cytoplasm"/>
    <property type="evidence" value="ECO:0007669"/>
    <property type="project" value="TreeGrafter"/>
</dbReference>
<dbReference type="STRING" id="2094558.A0A314XSA2"/>
<sequence>MEGHDLEMEKARLLSLALNSGFDEESAKKCLDRLVDLYGDDGLDFITVEHCGDDFLAALAESMQDTEEWDDIQAMETEACGVLNNMFDKDILNGNEPDDDRGKINVVKDSPERQKYPNFLLLDSGDSEEVELTTPMRKDAGSKPSSFPVWSSSVPPQNSGKRSSRSVDCESSITRDSVPSISSKKQCARTSKYESKTLTSEELQALDDAELANVVIFGNKIFRPLQHQACKAAMEKRDCFILMPTGGASSYPETGCDSCYISTAFPYSGSDYNAEPEVWCPSNFFEFSTNHFPSSSGPSRAKASQWGHDFRPDYRGLGCLKQIFRDVPVMALTATATHSVREDILKALRIPRALVLERSFDRPNLKYEVIGKTKESLKQLGQLLMSRFQDQSGIIYCLSKSECVEVSNFLNEKFKIKTAYYHAGIAARQRVAVQKKWYTGEVQIVCATIAFGMGIDKPDVRFVIHNTISKSIESYYQESGRAGRDDLPAVCIVLYQKKDFSRVVCLLRNGQGCKSQSFKTAMAQAQKMQEYCELKTQCRRQMLLKHFGESFDENACKYGSNPCDNCLKASEQGKKEGSYLKTSS</sequence>
<dbReference type="NCBIfam" id="TIGR00614">
    <property type="entry name" value="recQ_fam"/>
    <property type="match status" value="1"/>
</dbReference>
<keyword evidence="9" id="KW-0067">ATP-binding</keyword>
<dbReference type="InterPro" id="IPR032284">
    <property type="entry name" value="RecQ_Zn-bd"/>
</dbReference>
<evidence type="ECO:0000256" key="10">
    <source>
        <dbReference type="SAM" id="MobiDB-lite"/>
    </source>
</evidence>
<evidence type="ECO:0000256" key="5">
    <source>
        <dbReference type="ARBA" id="ARBA00023125"/>
    </source>
</evidence>
<feature type="compositionally biased region" description="Low complexity" evidence="10">
    <location>
        <begin position="142"/>
        <end position="156"/>
    </location>
</feature>
<feature type="domain" description="Helicase C-terminal" evidence="11">
    <location>
        <begin position="376"/>
        <end position="534"/>
    </location>
</feature>
<dbReference type="PANTHER" id="PTHR13710">
    <property type="entry name" value="DNA HELICASE RECQ FAMILY MEMBER"/>
    <property type="match status" value="1"/>
</dbReference>
<comment type="similarity">
    <text evidence="2 9">Belongs to the helicase family. RecQ subfamily.</text>
</comment>
<evidence type="ECO:0000256" key="3">
    <source>
        <dbReference type="ARBA" id="ARBA00022801"/>
    </source>
</evidence>
<dbReference type="Pfam" id="PF16124">
    <property type="entry name" value="RecQ_Zn_bind"/>
    <property type="match status" value="1"/>
</dbReference>